<dbReference type="InterPro" id="IPR017900">
    <property type="entry name" value="4Fe4S_Fe_S_CS"/>
</dbReference>
<organism evidence="6 7">
    <name type="scientific">Gordonibacter massiliensis</name>
    <name type="common">ex Traore et al. 2017</name>
    <dbReference type="NCBI Taxonomy" id="1841863"/>
    <lineage>
        <taxon>Bacteria</taxon>
        <taxon>Bacillati</taxon>
        <taxon>Actinomycetota</taxon>
        <taxon>Coriobacteriia</taxon>
        <taxon>Eggerthellales</taxon>
        <taxon>Eggerthellaceae</taxon>
        <taxon>Gordonibacter</taxon>
    </lineage>
</organism>
<keyword evidence="3" id="KW-0408">Iron</keyword>
<dbReference type="AlphaFoldDB" id="A0A842J991"/>
<dbReference type="Proteomes" id="UP000587396">
    <property type="component" value="Unassembled WGS sequence"/>
</dbReference>
<protein>
    <submittedName>
        <fullName evidence="6">4Fe-4S dicluster domain-containing protein</fullName>
    </submittedName>
</protein>
<evidence type="ECO:0000313" key="7">
    <source>
        <dbReference type="Proteomes" id="UP000587396"/>
    </source>
</evidence>
<dbReference type="PROSITE" id="PS51257">
    <property type="entry name" value="PROKAR_LIPOPROTEIN"/>
    <property type="match status" value="1"/>
</dbReference>
<keyword evidence="4" id="KW-0411">Iron-sulfur</keyword>
<sequence>MKRRDFLIAGAALGAAGLGALSGCSPTEGAPARAEGGTPGRHWGFVVDVEKFNRVADMDKIRSVCAQAYNIPSIDDPKEEIKWIWEEPFEDSFADMDEAYLPDAVKESGVPVLCNHCEEPPCVRVCPTQATFKRKDGIVEMDYHRCIGCRFCMAACPYGARSLNFSDPAKHLDHVNPDFPTRTRGVVEKCTLCSDRIDRGEAPLCAEASNGSILFGDLNDPDSDVRRALAQSFSIRRRASLGTGPSVYYVLKGVEEHA</sequence>
<dbReference type="PANTHER" id="PTHR43177:SF3">
    <property type="entry name" value="PROTEIN NRFC HOMOLOG"/>
    <property type="match status" value="1"/>
</dbReference>
<evidence type="ECO:0000256" key="1">
    <source>
        <dbReference type="ARBA" id="ARBA00022485"/>
    </source>
</evidence>
<dbReference type="PROSITE" id="PS00198">
    <property type="entry name" value="4FE4S_FER_1"/>
    <property type="match status" value="1"/>
</dbReference>
<reference evidence="6 7" key="1">
    <citation type="submission" date="2020-08" db="EMBL/GenBank/DDBJ databases">
        <authorList>
            <person name="Liu C."/>
            <person name="Sun Q."/>
        </authorList>
    </citation>
    <scope>NUCLEOTIDE SEQUENCE [LARGE SCALE GENOMIC DNA]</scope>
    <source>
        <strain evidence="6 7">N22</strain>
    </source>
</reference>
<dbReference type="InterPro" id="IPR054822">
    <property type="entry name" value="DsrO-like"/>
</dbReference>
<dbReference type="GO" id="GO:0046872">
    <property type="term" value="F:metal ion binding"/>
    <property type="evidence" value="ECO:0007669"/>
    <property type="project" value="UniProtKB-KW"/>
</dbReference>
<dbReference type="Gene3D" id="3.30.70.20">
    <property type="match status" value="2"/>
</dbReference>
<dbReference type="PROSITE" id="PS51379">
    <property type="entry name" value="4FE4S_FER_2"/>
    <property type="match status" value="1"/>
</dbReference>
<keyword evidence="2" id="KW-0479">Metal-binding</keyword>
<evidence type="ECO:0000313" key="6">
    <source>
        <dbReference type="EMBL" id="MBC2888642.1"/>
    </source>
</evidence>
<evidence type="ECO:0000256" key="4">
    <source>
        <dbReference type="ARBA" id="ARBA00023014"/>
    </source>
</evidence>
<dbReference type="CDD" id="cd10551">
    <property type="entry name" value="PsrB"/>
    <property type="match status" value="1"/>
</dbReference>
<dbReference type="InterPro" id="IPR006311">
    <property type="entry name" value="TAT_signal"/>
</dbReference>
<accession>A0A842J991</accession>
<dbReference type="Pfam" id="PF13247">
    <property type="entry name" value="Fer4_11"/>
    <property type="match status" value="1"/>
</dbReference>
<comment type="caution">
    <text evidence="6">The sequence shown here is derived from an EMBL/GenBank/DDBJ whole genome shotgun (WGS) entry which is preliminary data.</text>
</comment>
<dbReference type="PANTHER" id="PTHR43177">
    <property type="entry name" value="PROTEIN NRFC"/>
    <property type="match status" value="1"/>
</dbReference>
<keyword evidence="7" id="KW-1185">Reference proteome</keyword>
<evidence type="ECO:0000256" key="2">
    <source>
        <dbReference type="ARBA" id="ARBA00022723"/>
    </source>
</evidence>
<dbReference type="NCBIfam" id="NF045797">
    <property type="entry name" value="DsrO"/>
    <property type="match status" value="1"/>
</dbReference>
<feature type="domain" description="4Fe-4S ferredoxin-type" evidence="5">
    <location>
        <begin position="137"/>
        <end position="166"/>
    </location>
</feature>
<dbReference type="InterPro" id="IPR017896">
    <property type="entry name" value="4Fe4S_Fe-S-bd"/>
</dbReference>
<dbReference type="InterPro" id="IPR050954">
    <property type="entry name" value="ET_IronSulfur_Cluster-Binding"/>
</dbReference>
<gene>
    <name evidence="6" type="ORF">H7313_04670</name>
</gene>
<dbReference type="GO" id="GO:0051539">
    <property type="term" value="F:4 iron, 4 sulfur cluster binding"/>
    <property type="evidence" value="ECO:0007669"/>
    <property type="project" value="UniProtKB-KW"/>
</dbReference>
<dbReference type="PROSITE" id="PS51318">
    <property type="entry name" value="TAT"/>
    <property type="match status" value="1"/>
</dbReference>
<evidence type="ECO:0000256" key="3">
    <source>
        <dbReference type="ARBA" id="ARBA00023004"/>
    </source>
</evidence>
<evidence type="ECO:0000259" key="5">
    <source>
        <dbReference type="PROSITE" id="PS51379"/>
    </source>
</evidence>
<keyword evidence="1" id="KW-0004">4Fe-4S</keyword>
<proteinExistence type="predicted"/>
<dbReference type="RefSeq" id="WP_185904591.1">
    <property type="nucleotide sequence ID" value="NZ_JACMSE010000002.1"/>
</dbReference>
<name>A0A842J991_9ACTN</name>
<dbReference type="EMBL" id="JACMSE010000002">
    <property type="protein sequence ID" value="MBC2888642.1"/>
    <property type="molecule type" value="Genomic_DNA"/>
</dbReference>
<dbReference type="SUPFAM" id="SSF54862">
    <property type="entry name" value="4Fe-4S ferredoxins"/>
    <property type="match status" value="1"/>
</dbReference>